<evidence type="ECO:0000256" key="2">
    <source>
        <dbReference type="ARBA" id="ARBA00022771"/>
    </source>
</evidence>
<dbReference type="SMART" id="SM00064">
    <property type="entry name" value="FYVE"/>
    <property type="match status" value="1"/>
</dbReference>
<dbReference type="Proteomes" id="UP000760860">
    <property type="component" value="Unassembled WGS sequence"/>
</dbReference>
<dbReference type="PROSITE" id="PS50178">
    <property type="entry name" value="ZF_FYVE"/>
    <property type="match status" value="1"/>
</dbReference>
<proteinExistence type="predicted"/>
<evidence type="ECO:0000259" key="8">
    <source>
        <dbReference type="PROSITE" id="PS50178"/>
    </source>
</evidence>
<protein>
    <recommendedName>
        <fullName evidence="11">FYVE-type domain-containing protein</fullName>
    </recommendedName>
</protein>
<dbReference type="InterPro" id="IPR000195">
    <property type="entry name" value="Rab-GAP-TBC_dom"/>
</dbReference>
<dbReference type="Pfam" id="PF00566">
    <property type="entry name" value="RabGAP-TBC"/>
    <property type="match status" value="1"/>
</dbReference>
<dbReference type="SUPFAM" id="SSF57903">
    <property type="entry name" value="FYVE/PHD zinc finger"/>
    <property type="match status" value="1"/>
</dbReference>
<dbReference type="GO" id="GO:0005096">
    <property type="term" value="F:GTPase activator activity"/>
    <property type="evidence" value="ECO:0007669"/>
    <property type="project" value="TreeGrafter"/>
</dbReference>
<evidence type="ECO:0000259" key="7">
    <source>
        <dbReference type="PROSITE" id="PS50086"/>
    </source>
</evidence>
<dbReference type="InterPro" id="IPR000306">
    <property type="entry name" value="Znf_FYVE"/>
</dbReference>
<feature type="coiled-coil region" evidence="5">
    <location>
        <begin position="216"/>
        <end position="261"/>
    </location>
</feature>
<dbReference type="InterPro" id="IPR050302">
    <property type="entry name" value="Rab_GAP_TBC_domain"/>
</dbReference>
<name>A0A8T1I5U3_9STRA</name>
<dbReference type="InterPro" id="IPR011011">
    <property type="entry name" value="Znf_FYVE_PHD"/>
</dbReference>
<sequence>MGKKSNGVTAKYSRANALVGSVLNKFHNGSERAVDLFVIRALKEHEPRLLGIQCFLEQGPAENSRRAKDESRVAQHTPCASGIFGLFTVCGGFAGPGAIMRQWDACSGTEGESDDRGSAMAEYVATVDKILPGWDEATPDHPVASPDRFWEDDAAATHCPLCYVVFSVRDRRHHCRLCFSIFCAGCCCHVLEIALCPGAPLRPQRVCTPCYQAEYRAQQLREARKISRENQELEQRVRAVLATATQTLAAKQQEEQKLRALAIDAGCDVQALDEAIQKQHGGSPIGSASMELPVPPAAHRFASTQTSVEASNQLALAHRQLTMSFKVAQCRAHKVLDKMDATIAALQRALNAQKAPNSNASSSAHSHDSGWSVMIRHTDSFLTPTDREALQIVSEELCCRLRSRSSNLVDTTSSSDPSIAMLWLAECLKDNRTRIFVADLAEALRARLDASSGSDTEDSDANETPVSMSRPLWEKPVQTEAHSSAASVPTSMELEKASVSMSLAPSGFQHVDNTNVLRTCASVDTEVGYCQGMDHVAALMLAVSDWNEARAFWLLVSILASPRFELERLYGPGLPHLSLRCFQLDSLLRMYLRPLADHFHTIDFPISIVATGWFMTLFTNMEALSYDVVVQVFEGFVFKGWKQLFQTALVILEELQGPILASCFDEIPRLFYDIQEYAPRLIDAEYVLTQSAKYEVSDRLLKRLVKDFEQATEVSTTKSLAVRRDELVSEKRAAPRNSNQPSQKTRGSSSHLRPEAQQGQQVMLPLKGNNISKAPSSTRQASPSQMQSTLV</sequence>
<evidence type="ECO:0000256" key="1">
    <source>
        <dbReference type="ARBA" id="ARBA00022723"/>
    </source>
</evidence>
<evidence type="ECO:0000256" key="6">
    <source>
        <dbReference type="SAM" id="MobiDB-lite"/>
    </source>
</evidence>
<gene>
    <name evidence="9" type="ORF">PC129_g8764</name>
</gene>
<dbReference type="PANTHER" id="PTHR47219:SF9">
    <property type="entry name" value="GTPASE ACTIVATING PROTEIN AND CENTROSOME-ASSOCIATED, ISOFORM B"/>
    <property type="match status" value="1"/>
</dbReference>
<feature type="region of interest" description="Disordered" evidence="6">
    <location>
        <begin position="725"/>
        <end position="791"/>
    </location>
</feature>
<keyword evidence="2 4" id="KW-0863">Zinc-finger</keyword>
<evidence type="ECO:0000256" key="5">
    <source>
        <dbReference type="SAM" id="Coils"/>
    </source>
</evidence>
<dbReference type="InterPro" id="IPR013083">
    <property type="entry name" value="Znf_RING/FYVE/PHD"/>
</dbReference>
<feature type="domain" description="FYVE-type" evidence="8">
    <location>
        <begin position="153"/>
        <end position="215"/>
    </location>
</feature>
<keyword evidence="3" id="KW-0862">Zinc</keyword>
<evidence type="ECO:0000313" key="10">
    <source>
        <dbReference type="Proteomes" id="UP000760860"/>
    </source>
</evidence>
<dbReference type="AlphaFoldDB" id="A0A8T1I5U3"/>
<comment type="caution">
    <text evidence="9">The sequence shown here is derived from an EMBL/GenBank/DDBJ whole genome shotgun (WGS) entry which is preliminary data.</text>
</comment>
<dbReference type="Gene3D" id="1.10.8.270">
    <property type="entry name" value="putative rabgap domain of human tbc1 domain family member 14 like domains"/>
    <property type="match status" value="1"/>
</dbReference>
<keyword evidence="5" id="KW-0175">Coiled coil</keyword>
<feature type="domain" description="Rab-GAP TBC" evidence="7">
    <location>
        <begin position="463"/>
        <end position="640"/>
    </location>
</feature>
<evidence type="ECO:0008006" key="11">
    <source>
        <dbReference type="Google" id="ProtNLM"/>
    </source>
</evidence>
<evidence type="ECO:0000313" key="9">
    <source>
        <dbReference type="EMBL" id="KAG3220474.1"/>
    </source>
</evidence>
<dbReference type="GO" id="GO:0031267">
    <property type="term" value="F:small GTPase binding"/>
    <property type="evidence" value="ECO:0007669"/>
    <property type="project" value="TreeGrafter"/>
</dbReference>
<feature type="compositionally biased region" description="Polar residues" evidence="6">
    <location>
        <begin position="736"/>
        <end position="761"/>
    </location>
</feature>
<dbReference type="PANTHER" id="PTHR47219">
    <property type="entry name" value="RAB GTPASE-ACTIVATING PROTEIN 1-LIKE"/>
    <property type="match status" value="1"/>
</dbReference>
<dbReference type="Pfam" id="PF01363">
    <property type="entry name" value="FYVE"/>
    <property type="match status" value="1"/>
</dbReference>
<dbReference type="SUPFAM" id="SSF47923">
    <property type="entry name" value="Ypt/Rab-GAP domain of gyp1p"/>
    <property type="match status" value="2"/>
</dbReference>
<feature type="compositionally biased region" description="Polar residues" evidence="6">
    <location>
        <begin position="480"/>
        <end position="489"/>
    </location>
</feature>
<dbReference type="EMBL" id="RCMV01000262">
    <property type="protein sequence ID" value="KAG3220474.1"/>
    <property type="molecule type" value="Genomic_DNA"/>
</dbReference>
<dbReference type="VEuPathDB" id="FungiDB:PC110_g10506"/>
<dbReference type="InterPro" id="IPR017455">
    <property type="entry name" value="Znf_FYVE-rel"/>
</dbReference>
<keyword evidence="1" id="KW-0479">Metal-binding</keyword>
<evidence type="ECO:0000256" key="4">
    <source>
        <dbReference type="PROSITE-ProRule" id="PRU00091"/>
    </source>
</evidence>
<dbReference type="SMART" id="SM00164">
    <property type="entry name" value="TBC"/>
    <property type="match status" value="1"/>
</dbReference>
<evidence type="ECO:0000256" key="3">
    <source>
        <dbReference type="ARBA" id="ARBA00022833"/>
    </source>
</evidence>
<feature type="compositionally biased region" description="Polar residues" evidence="6">
    <location>
        <begin position="769"/>
        <end position="791"/>
    </location>
</feature>
<dbReference type="Gene3D" id="1.10.472.80">
    <property type="entry name" value="Ypt/Rab-GAP domain of gyp1p, domain 3"/>
    <property type="match status" value="1"/>
</dbReference>
<dbReference type="InterPro" id="IPR035969">
    <property type="entry name" value="Rab-GAP_TBC_sf"/>
</dbReference>
<feature type="region of interest" description="Disordered" evidence="6">
    <location>
        <begin position="449"/>
        <end position="489"/>
    </location>
</feature>
<dbReference type="PROSITE" id="PS50086">
    <property type="entry name" value="TBC_RABGAP"/>
    <property type="match status" value="1"/>
</dbReference>
<accession>A0A8T1I5U3</accession>
<reference evidence="9" key="1">
    <citation type="submission" date="2018-05" db="EMBL/GenBank/DDBJ databases">
        <title>Effector identification in a new, highly contiguous assembly of the strawberry crown rot pathogen Phytophthora cactorum.</title>
        <authorList>
            <person name="Armitage A.D."/>
            <person name="Nellist C.F."/>
            <person name="Bates H."/>
            <person name="Vickerstaff R.J."/>
            <person name="Harrison R.J."/>
        </authorList>
    </citation>
    <scope>NUCLEOTIDE SEQUENCE</scope>
    <source>
        <strain evidence="9">P421</strain>
    </source>
</reference>
<dbReference type="Gene3D" id="3.30.40.10">
    <property type="entry name" value="Zinc/RING finger domain, C3HC4 (zinc finger)"/>
    <property type="match status" value="1"/>
</dbReference>
<organism evidence="9 10">
    <name type="scientific">Phytophthora cactorum</name>
    <dbReference type="NCBI Taxonomy" id="29920"/>
    <lineage>
        <taxon>Eukaryota</taxon>
        <taxon>Sar</taxon>
        <taxon>Stramenopiles</taxon>
        <taxon>Oomycota</taxon>
        <taxon>Peronosporomycetes</taxon>
        <taxon>Peronosporales</taxon>
        <taxon>Peronosporaceae</taxon>
        <taxon>Phytophthora</taxon>
    </lineage>
</organism>
<dbReference type="GO" id="GO:0008270">
    <property type="term" value="F:zinc ion binding"/>
    <property type="evidence" value="ECO:0007669"/>
    <property type="project" value="UniProtKB-KW"/>
</dbReference>